<evidence type="ECO:0000256" key="4">
    <source>
        <dbReference type="ARBA" id="ARBA00022755"/>
    </source>
</evidence>
<dbReference type="InterPro" id="IPR000672">
    <property type="entry name" value="THF_DH/CycHdrlase"/>
</dbReference>
<proteinExistence type="inferred from homology"/>
<dbReference type="InterPro" id="IPR020631">
    <property type="entry name" value="THF_DH/CycHdrlase_NAD-bd_dom"/>
</dbReference>
<evidence type="ECO:0000256" key="5">
    <source>
        <dbReference type="ARBA" id="ARBA00022801"/>
    </source>
</evidence>
<evidence type="ECO:0000256" key="8">
    <source>
        <dbReference type="ARBA" id="ARBA00023102"/>
    </source>
</evidence>
<accession>A0A0G1B7M1</accession>
<evidence type="ECO:0000313" key="15">
    <source>
        <dbReference type="Proteomes" id="UP000034516"/>
    </source>
</evidence>
<evidence type="ECO:0000256" key="10">
    <source>
        <dbReference type="ARBA" id="ARBA00023268"/>
    </source>
</evidence>
<comment type="subunit">
    <text evidence="2 11">Homodimer.</text>
</comment>
<dbReference type="GO" id="GO:0006164">
    <property type="term" value="P:purine nucleotide biosynthetic process"/>
    <property type="evidence" value="ECO:0007669"/>
    <property type="project" value="UniProtKB-KW"/>
</dbReference>
<dbReference type="PRINTS" id="PR00085">
    <property type="entry name" value="THFDHDRGNASE"/>
</dbReference>
<dbReference type="EC" id="1.5.1.5" evidence="11"/>
<keyword evidence="7 11" id="KW-0560">Oxidoreductase</keyword>
<evidence type="ECO:0000256" key="2">
    <source>
        <dbReference type="ARBA" id="ARBA00011738"/>
    </source>
</evidence>
<evidence type="ECO:0000256" key="6">
    <source>
        <dbReference type="ARBA" id="ARBA00022857"/>
    </source>
</evidence>
<evidence type="ECO:0000256" key="9">
    <source>
        <dbReference type="ARBA" id="ARBA00023167"/>
    </source>
</evidence>
<dbReference type="InterPro" id="IPR046346">
    <property type="entry name" value="Aminoacid_DH-like_N_sf"/>
</dbReference>
<evidence type="ECO:0000256" key="11">
    <source>
        <dbReference type="HAMAP-Rule" id="MF_01576"/>
    </source>
</evidence>
<comment type="catalytic activity">
    <reaction evidence="11">
        <text>(6R)-5,10-methenyltetrahydrofolate + H2O = (6R)-10-formyltetrahydrofolate + H(+)</text>
        <dbReference type="Rhea" id="RHEA:23700"/>
        <dbReference type="ChEBI" id="CHEBI:15377"/>
        <dbReference type="ChEBI" id="CHEBI:15378"/>
        <dbReference type="ChEBI" id="CHEBI:57455"/>
        <dbReference type="ChEBI" id="CHEBI:195366"/>
        <dbReference type="EC" id="3.5.4.9"/>
    </reaction>
</comment>
<sequence>MAEIINGKKIAQRVLAGLKKQTIRLKKNQKPSLAVILIGHDPASRLYVSLKEKRAKEVGIAFKKFFLPATASQAVIIKLIKKLNANPEITAILVQLPLPGRQNVEKIISAISPAKDADGIHPNNLKILKAHAQPPILPATTGAVIAILTALKIKPHDKSVAIIGKSKIAGLPTYYYLKNKCRAISIYDRSTKNLAGKTKKADLVIVAIGQPKFVTAKYLKPGAVVIDIGISKVKKKTVGDVDFDQAKNICSAITPVPGGVGPVTVAILLQNTLKLYRDQL</sequence>
<gene>
    <name evidence="11" type="primary">folD</name>
    <name evidence="14" type="ORF">UV02_C0019G0005</name>
</gene>
<dbReference type="PANTHER" id="PTHR48099">
    <property type="entry name" value="C-1-TETRAHYDROFOLATE SYNTHASE, CYTOPLASMIC-RELATED"/>
    <property type="match status" value="1"/>
</dbReference>
<dbReference type="Proteomes" id="UP000034516">
    <property type="component" value="Unassembled WGS sequence"/>
</dbReference>
<reference evidence="14 15" key="1">
    <citation type="journal article" date="2015" name="Nature">
        <title>rRNA introns, odd ribosomes, and small enigmatic genomes across a large radiation of phyla.</title>
        <authorList>
            <person name="Brown C.T."/>
            <person name="Hug L.A."/>
            <person name="Thomas B.C."/>
            <person name="Sharon I."/>
            <person name="Castelle C.J."/>
            <person name="Singh A."/>
            <person name="Wilkins M.J."/>
            <person name="Williams K.H."/>
            <person name="Banfield J.F."/>
        </authorList>
    </citation>
    <scope>NUCLEOTIDE SEQUENCE [LARGE SCALE GENOMIC DNA]</scope>
</reference>
<dbReference type="Pfam" id="PF00763">
    <property type="entry name" value="THF_DHG_CYH"/>
    <property type="match status" value="1"/>
</dbReference>
<dbReference type="GO" id="GO:0009086">
    <property type="term" value="P:methionine biosynthetic process"/>
    <property type="evidence" value="ECO:0007669"/>
    <property type="project" value="UniProtKB-KW"/>
</dbReference>
<dbReference type="CDD" id="cd01080">
    <property type="entry name" value="NAD_bind_m-THF_DH_Cyclohyd"/>
    <property type="match status" value="1"/>
</dbReference>
<dbReference type="GO" id="GO:0000105">
    <property type="term" value="P:L-histidine biosynthetic process"/>
    <property type="evidence" value="ECO:0007669"/>
    <property type="project" value="UniProtKB-KW"/>
</dbReference>
<dbReference type="GO" id="GO:0004477">
    <property type="term" value="F:methenyltetrahydrofolate cyclohydrolase activity"/>
    <property type="evidence" value="ECO:0007669"/>
    <property type="project" value="UniProtKB-UniRule"/>
</dbReference>
<evidence type="ECO:0000256" key="1">
    <source>
        <dbReference type="ARBA" id="ARBA00004777"/>
    </source>
</evidence>
<feature type="binding site" evidence="11">
    <location>
        <begin position="164"/>
        <end position="166"/>
    </location>
    <ligand>
        <name>NADP(+)</name>
        <dbReference type="ChEBI" id="CHEBI:58349"/>
    </ligand>
</feature>
<keyword evidence="9 11" id="KW-0486">Methionine biosynthesis</keyword>
<keyword evidence="8 11" id="KW-0368">Histidine biosynthesis</keyword>
<feature type="domain" description="Tetrahydrofolate dehydrogenase/cyclohydrolase catalytic" evidence="12">
    <location>
        <begin position="5"/>
        <end position="118"/>
    </location>
</feature>
<dbReference type="Gene3D" id="3.40.50.720">
    <property type="entry name" value="NAD(P)-binding Rossmann-like Domain"/>
    <property type="match status" value="1"/>
</dbReference>
<feature type="binding site" evidence="11">
    <location>
        <position position="230"/>
    </location>
    <ligand>
        <name>NADP(+)</name>
        <dbReference type="ChEBI" id="CHEBI:58349"/>
    </ligand>
</feature>
<dbReference type="AlphaFoldDB" id="A0A0G1B7M1"/>
<name>A0A0G1B7M1_9BACT</name>
<evidence type="ECO:0000256" key="7">
    <source>
        <dbReference type="ARBA" id="ARBA00023002"/>
    </source>
</evidence>
<keyword evidence="11" id="KW-0028">Amino-acid biosynthesis</keyword>
<dbReference type="UniPathway" id="UPA00193"/>
<comment type="caution">
    <text evidence="14">The sequence shown here is derived from an EMBL/GenBank/DDBJ whole genome shotgun (WGS) entry which is preliminary data.</text>
</comment>
<dbReference type="FunFam" id="3.40.50.10860:FF:000005">
    <property type="entry name" value="C-1-tetrahydrofolate synthase, cytoplasmic, putative"/>
    <property type="match status" value="1"/>
</dbReference>
<comment type="similarity">
    <text evidence="11">Belongs to the tetrahydrofolate dehydrogenase/cyclohydrolase family.</text>
</comment>
<dbReference type="SUPFAM" id="SSF51735">
    <property type="entry name" value="NAD(P)-binding Rossmann-fold domains"/>
    <property type="match status" value="1"/>
</dbReference>
<dbReference type="InterPro" id="IPR020630">
    <property type="entry name" value="THF_DH/CycHdrlase_cat_dom"/>
</dbReference>
<protein>
    <recommendedName>
        <fullName evidence="11">Bifunctional protein FolD</fullName>
    </recommendedName>
    <domain>
        <recommendedName>
            <fullName evidence="11">Methylenetetrahydrofolate dehydrogenase</fullName>
            <ecNumber evidence="11">1.5.1.5</ecNumber>
        </recommendedName>
    </domain>
    <domain>
        <recommendedName>
            <fullName evidence="11">Methenyltetrahydrofolate cyclohydrolase</fullName>
            <ecNumber evidence="11">3.5.4.9</ecNumber>
        </recommendedName>
    </domain>
</protein>
<keyword evidence="5 11" id="KW-0378">Hydrolase</keyword>
<dbReference type="GO" id="GO:0005829">
    <property type="term" value="C:cytosol"/>
    <property type="evidence" value="ECO:0007669"/>
    <property type="project" value="TreeGrafter"/>
</dbReference>
<dbReference type="PANTHER" id="PTHR48099:SF5">
    <property type="entry name" value="C-1-TETRAHYDROFOLATE SYNTHASE, CYTOPLASMIC"/>
    <property type="match status" value="1"/>
</dbReference>
<dbReference type="HAMAP" id="MF_01576">
    <property type="entry name" value="THF_DHG_CYH"/>
    <property type="match status" value="1"/>
</dbReference>
<dbReference type="InterPro" id="IPR036291">
    <property type="entry name" value="NAD(P)-bd_dom_sf"/>
</dbReference>
<evidence type="ECO:0000256" key="3">
    <source>
        <dbReference type="ARBA" id="ARBA00022563"/>
    </source>
</evidence>
<keyword evidence="10 11" id="KW-0511">Multifunctional enzyme</keyword>
<evidence type="ECO:0000259" key="13">
    <source>
        <dbReference type="Pfam" id="PF02882"/>
    </source>
</evidence>
<comment type="catalytic activity">
    <reaction evidence="11">
        <text>(6R)-5,10-methylene-5,6,7,8-tetrahydrofolate + NADP(+) = (6R)-5,10-methenyltetrahydrofolate + NADPH</text>
        <dbReference type="Rhea" id="RHEA:22812"/>
        <dbReference type="ChEBI" id="CHEBI:15636"/>
        <dbReference type="ChEBI" id="CHEBI:57455"/>
        <dbReference type="ChEBI" id="CHEBI:57783"/>
        <dbReference type="ChEBI" id="CHEBI:58349"/>
        <dbReference type="EC" id="1.5.1.5"/>
    </reaction>
</comment>
<keyword evidence="4 11" id="KW-0658">Purine biosynthesis</keyword>
<dbReference type="PATRIC" id="fig|1618677.3.peg.365"/>
<dbReference type="SUPFAM" id="SSF53223">
    <property type="entry name" value="Aminoacid dehydrogenase-like, N-terminal domain"/>
    <property type="match status" value="1"/>
</dbReference>
<dbReference type="GO" id="GO:0004488">
    <property type="term" value="F:methylenetetrahydrofolate dehydrogenase (NADP+) activity"/>
    <property type="evidence" value="ECO:0007669"/>
    <property type="project" value="UniProtKB-UniRule"/>
</dbReference>
<feature type="domain" description="Tetrahydrofolate dehydrogenase/cyclohydrolase NAD(P)-binding" evidence="13">
    <location>
        <begin position="138"/>
        <end position="278"/>
    </location>
</feature>
<dbReference type="Gene3D" id="3.40.50.10860">
    <property type="entry name" value="Leucine Dehydrogenase, chain A, domain 1"/>
    <property type="match status" value="1"/>
</dbReference>
<comment type="caution">
    <text evidence="11">Lacks conserved residue(s) required for the propagation of feature annotation.</text>
</comment>
<keyword evidence="6 11" id="KW-0521">NADP</keyword>
<evidence type="ECO:0000259" key="12">
    <source>
        <dbReference type="Pfam" id="PF00763"/>
    </source>
</evidence>
<comment type="function">
    <text evidence="11">Catalyzes the oxidation of 5,10-methylenetetrahydrofolate to 5,10-methenyltetrahydrofolate and then the hydrolysis of 5,10-methenyltetrahydrofolate to 10-formyltetrahydrofolate.</text>
</comment>
<evidence type="ECO:0000313" key="14">
    <source>
        <dbReference type="EMBL" id="KKS42316.1"/>
    </source>
</evidence>
<keyword evidence="3 11" id="KW-0554">One-carbon metabolism</keyword>
<dbReference type="EC" id="3.5.4.9" evidence="11"/>
<comment type="pathway">
    <text evidence="1 11">One-carbon metabolism; tetrahydrofolate interconversion.</text>
</comment>
<dbReference type="EMBL" id="LCCW01000019">
    <property type="protein sequence ID" value="KKS42316.1"/>
    <property type="molecule type" value="Genomic_DNA"/>
</dbReference>
<dbReference type="Pfam" id="PF02882">
    <property type="entry name" value="THF_DHG_CYH_C"/>
    <property type="match status" value="1"/>
</dbReference>
<organism evidence="14 15">
    <name type="scientific">Candidatus Kuenenbacteria bacterium GW2011_GWA2_42_15</name>
    <dbReference type="NCBI Taxonomy" id="1618677"/>
    <lineage>
        <taxon>Bacteria</taxon>
        <taxon>Candidatus Kueneniibacteriota</taxon>
    </lineage>
</organism>
<dbReference type="GO" id="GO:0035999">
    <property type="term" value="P:tetrahydrofolate interconversion"/>
    <property type="evidence" value="ECO:0007669"/>
    <property type="project" value="UniProtKB-UniRule"/>
</dbReference>